<name>A0A8H3RU23_9EURO</name>
<accession>A0A8H3RU23</accession>
<gene>
    <name evidence="2" type="ORF">IFM46972_03525</name>
</gene>
<organism evidence="2 3">
    <name type="scientific">Aspergillus udagawae</name>
    <dbReference type="NCBI Taxonomy" id="91492"/>
    <lineage>
        <taxon>Eukaryota</taxon>
        <taxon>Fungi</taxon>
        <taxon>Dikarya</taxon>
        <taxon>Ascomycota</taxon>
        <taxon>Pezizomycotina</taxon>
        <taxon>Eurotiomycetes</taxon>
        <taxon>Eurotiomycetidae</taxon>
        <taxon>Eurotiales</taxon>
        <taxon>Aspergillaceae</taxon>
        <taxon>Aspergillus</taxon>
        <taxon>Aspergillus subgen. Fumigati</taxon>
    </lineage>
</organism>
<proteinExistence type="predicted"/>
<evidence type="ECO:0000313" key="3">
    <source>
        <dbReference type="Proteomes" id="UP000465221"/>
    </source>
</evidence>
<evidence type="ECO:0000256" key="1">
    <source>
        <dbReference type="SAM" id="MobiDB-lite"/>
    </source>
</evidence>
<protein>
    <submittedName>
        <fullName evidence="2">Uncharacterized protein</fullName>
    </submittedName>
</protein>
<sequence length="284" mass="32094">MSEAESMIEPNVLDESFITSGLSNLSIRTSEGPPESSPQTQKARLVLLQPLANTKMLQACRNPQSRRFPKNNCMFTSSNELLDIQPLSRAWRGAITNVPPFSHLIFDLTLPKETENCKDTFQKVHWDTFIPEENSLGVRLRDVTTLVRTIATEMKIRTKGDVWFDVVYDEVEGSKGIAPRAMVILKKQLLALSQQVPVVKDGEKGEFNGTAGDGNATQAPEQSSYCRKSVEPNKLVFFGRSGERHEIYVPKGTLQKAIDLLQEENWDELLKFPPYMDQGYKDWD</sequence>
<feature type="compositionally biased region" description="Polar residues" evidence="1">
    <location>
        <begin position="215"/>
        <end position="225"/>
    </location>
</feature>
<comment type="caution">
    <text evidence="2">The sequence shown here is derived from an EMBL/GenBank/DDBJ whole genome shotgun (WGS) entry which is preliminary data.</text>
</comment>
<dbReference type="AlphaFoldDB" id="A0A8H3RU23"/>
<dbReference type="Proteomes" id="UP000465221">
    <property type="component" value="Unassembled WGS sequence"/>
</dbReference>
<dbReference type="EMBL" id="BLKC01000018">
    <property type="protein sequence ID" value="GFF32350.1"/>
    <property type="molecule type" value="Genomic_DNA"/>
</dbReference>
<evidence type="ECO:0000313" key="2">
    <source>
        <dbReference type="EMBL" id="GFF32350.1"/>
    </source>
</evidence>
<feature type="region of interest" description="Disordered" evidence="1">
    <location>
        <begin position="205"/>
        <end position="225"/>
    </location>
</feature>
<reference evidence="2 3" key="1">
    <citation type="submission" date="2020-01" db="EMBL/GenBank/DDBJ databases">
        <title>Draft genome sequence of Aspergillus udagawae IFM 46972.</title>
        <authorList>
            <person name="Takahashi H."/>
            <person name="Yaguchi T."/>
        </authorList>
    </citation>
    <scope>NUCLEOTIDE SEQUENCE [LARGE SCALE GENOMIC DNA]</scope>
    <source>
        <strain evidence="2 3">IFM 46972</strain>
    </source>
</reference>